<name>A0A5P3AEP5_9RHOB</name>
<dbReference type="RefSeq" id="WP_074940770.1">
    <property type="nucleotide sequence ID" value="NZ_CP031598.1"/>
</dbReference>
<feature type="compositionally biased region" description="Basic and acidic residues" evidence="1">
    <location>
        <begin position="11"/>
        <end position="25"/>
    </location>
</feature>
<sequence>MATLEEMMADAAERVKAMTPEERAAMHQAQKRSFMRAEASFGSDEDERAYSRAVAHGDEAEIARLEAEASARVDAVESLLSD</sequence>
<protein>
    <submittedName>
        <fullName evidence="2">Uncharacterized protein</fullName>
    </submittedName>
</protein>
<dbReference type="Proteomes" id="UP000325785">
    <property type="component" value="Chromosome"/>
</dbReference>
<feature type="region of interest" description="Disordered" evidence="1">
    <location>
        <begin position="1"/>
        <end position="31"/>
    </location>
</feature>
<reference evidence="2 3" key="1">
    <citation type="submission" date="2018-08" db="EMBL/GenBank/DDBJ databases">
        <title>Genetic Globetrotter - A new plasmid hitch-hiking vast phylogenetic and geographic distances.</title>
        <authorList>
            <person name="Vollmers J."/>
            <person name="Petersen J."/>
        </authorList>
    </citation>
    <scope>NUCLEOTIDE SEQUENCE [LARGE SCALE GENOMIC DNA]</scope>
    <source>
        <strain evidence="2 3">DSM 26383</strain>
    </source>
</reference>
<evidence type="ECO:0000313" key="2">
    <source>
        <dbReference type="EMBL" id="QEW27812.1"/>
    </source>
</evidence>
<gene>
    <name evidence="2" type="ORF">RIdsm_03632</name>
</gene>
<accession>A0A5P3AEP5</accession>
<organism evidence="2 3">
    <name type="scientific">Roseovarius indicus</name>
    <dbReference type="NCBI Taxonomy" id="540747"/>
    <lineage>
        <taxon>Bacteria</taxon>
        <taxon>Pseudomonadati</taxon>
        <taxon>Pseudomonadota</taxon>
        <taxon>Alphaproteobacteria</taxon>
        <taxon>Rhodobacterales</taxon>
        <taxon>Roseobacteraceae</taxon>
        <taxon>Roseovarius</taxon>
    </lineage>
</organism>
<dbReference type="KEGG" id="rid:RIdsm_03632"/>
<evidence type="ECO:0000313" key="3">
    <source>
        <dbReference type="Proteomes" id="UP000325785"/>
    </source>
</evidence>
<proteinExistence type="predicted"/>
<dbReference type="EMBL" id="CP031598">
    <property type="protein sequence ID" value="QEW27812.1"/>
    <property type="molecule type" value="Genomic_DNA"/>
</dbReference>
<evidence type="ECO:0000256" key="1">
    <source>
        <dbReference type="SAM" id="MobiDB-lite"/>
    </source>
</evidence>
<dbReference type="AlphaFoldDB" id="A0A5P3AEP5"/>
<dbReference type="OrthoDB" id="9997370at2"/>